<feature type="compositionally biased region" description="Basic residues" evidence="1">
    <location>
        <begin position="1"/>
        <end position="12"/>
    </location>
</feature>
<name>A0ABR3LYF3_9TELE</name>
<sequence>MKKKKKTQKKKITVANQIPRSPSRLRRPSPDITADFKVQALFLSLSFPSLESRDVDSLGSLRCTELALPLLTATSARSLRNLRERPTASRVLAACETRTRQMANQRIGLERRG</sequence>
<feature type="region of interest" description="Disordered" evidence="1">
    <location>
        <begin position="1"/>
        <end position="30"/>
    </location>
</feature>
<evidence type="ECO:0000313" key="2">
    <source>
        <dbReference type="EMBL" id="KAL1257917.1"/>
    </source>
</evidence>
<comment type="caution">
    <text evidence="2">The sequence shown here is derived from an EMBL/GenBank/DDBJ whole genome shotgun (WGS) entry which is preliminary data.</text>
</comment>
<gene>
    <name evidence="2" type="ORF">QQF64_011161</name>
</gene>
<organism evidence="2 3">
    <name type="scientific">Cirrhinus molitorella</name>
    <name type="common">mud carp</name>
    <dbReference type="NCBI Taxonomy" id="172907"/>
    <lineage>
        <taxon>Eukaryota</taxon>
        <taxon>Metazoa</taxon>
        <taxon>Chordata</taxon>
        <taxon>Craniata</taxon>
        <taxon>Vertebrata</taxon>
        <taxon>Euteleostomi</taxon>
        <taxon>Actinopterygii</taxon>
        <taxon>Neopterygii</taxon>
        <taxon>Teleostei</taxon>
        <taxon>Ostariophysi</taxon>
        <taxon>Cypriniformes</taxon>
        <taxon>Cyprinidae</taxon>
        <taxon>Labeoninae</taxon>
        <taxon>Labeonini</taxon>
        <taxon>Cirrhinus</taxon>
    </lineage>
</organism>
<accession>A0ABR3LYF3</accession>
<keyword evidence="3" id="KW-1185">Reference proteome</keyword>
<protein>
    <submittedName>
        <fullName evidence="2">Uncharacterized protein</fullName>
    </submittedName>
</protein>
<evidence type="ECO:0000313" key="3">
    <source>
        <dbReference type="Proteomes" id="UP001558613"/>
    </source>
</evidence>
<dbReference type="Proteomes" id="UP001558613">
    <property type="component" value="Unassembled WGS sequence"/>
</dbReference>
<dbReference type="EMBL" id="JAYMGO010000017">
    <property type="protein sequence ID" value="KAL1257917.1"/>
    <property type="molecule type" value="Genomic_DNA"/>
</dbReference>
<evidence type="ECO:0000256" key="1">
    <source>
        <dbReference type="SAM" id="MobiDB-lite"/>
    </source>
</evidence>
<reference evidence="2 3" key="1">
    <citation type="submission" date="2023-09" db="EMBL/GenBank/DDBJ databases">
        <authorList>
            <person name="Wang M."/>
        </authorList>
    </citation>
    <scope>NUCLEOTIDE SEQUENCE [LARGE SCALE GENOMIC DNA]</scope>
    <source>
        <strain evidence="2">GT-2023</strain>
        <tissue evidence="2">Liver</tissue>
    </source>
</reference>
<proteinExistence type="predicted"/>